<evidence type="ECO:0000256" key="1">
    <source>
        <dbReference type="SAM" id="Phobius"/>
    </source>
</evidence>
<gene>
    <name evidence="2" type="ORF">H5V45_16235</name>
</gene>
<evidence type="ECO:0000313" key="3">
    <source>
        <dbReference type="Proteomes" id="UP000523955"/>
    </source>
</evidence>
<accession>A0A7X0RIC9</accession>
<proteinExistence type="predicted"/>
<feature type="transmembrane region" description="Helical" evidence="1">
    <location>
        <begin position="92"/>
        <end position="112"/>
    </location>
</feature>
<name>A0A7X0RIC9_9ACTN</name>
<dbReference type="AlphaFoldDB" id="A0A7X0RIC9"/>
<dbReference type="RefSeq" id="WP_185253889.1">
    <property type="nucleotide sequence ID" value="NZ_JACKXE010000001.1"/>
</dbReference>
<dbReference type="EMBL" id="JACKXE010000001">
    <property type="protein sequence ID" value="MBB6628878.1"/>
    <property type="molecule type" value="Genomic_DNA"/>
</dbReference>
<keyword evidence="1" id="KW-1133">Transmembrane helix</keyword>
<keyword evidence="1" id="KW-0812">Transmembrane</keyword>
<feature type="transmembrane region" description="Helical" evidence="1">
    <location>
        <begin position="20"/>
        <end position="50"/>
    </location>
</feature>
<keyword evidence="3" id="KW-1185">Reference proteome</keyword>
<dbReference type="Proteomes" id="UP000523955">
    <property type="component" value="Unassembled WGS sequence"/>
</dbReference>
<comment type="caution">
    <text evidence="2">The sequence shown here is derived from an EMBL/GenBank/DDBJ whole genome shotgun (WGS) entry which is preliminary data.</text>
</comment>
<keyword evidence="1" id="KW-0472">Membrane</keyword>
<reference evidence="2 3" key="1">
    <citation type="submission" date="2020-08" db="EMBL/GenBank/DDBJ databases">
        <authorList>
            <person name="Seo M.-J."/>
        </authorList>
    </citation>
    <scope>NUCLEOTIDE SEQUENCE [LARGE SCALE GENOMIC DNA]</scope>
    <source>
        <strain evidence="2 3">KIGAM211</strain>
    </source>
</reference>
<sequence length="228" mass="23248">MTTTAARARAGVFLTHLVPLLFLATGLLDLAGLVLSYALEVLALMALNYLRAGGRSRRGGSLGDALVLAIAARLASVVGVVVVLVVADGWTVLGVLTAVANTLLLLAGTYAAGRASGRGLLEAAGEPVGTLWRVAVVLAAAPAALVVESVDRLHARGWDPGVATSGVTGAVGRLVVDTAAATGQEVGVVLASVLVVGKAANEVLFDAWSEAPRQRRFTSRRTRSTPLP</sequence>
<organism evidence="2 3">
    <name type="scientific">Nocardioides luti</name>
    <dbReference type="NCBI Taxonomy" id="2761101"/>
    <lineage>
        <taxon>Bacteria</taxon>
        <taxon>Bacillati</taxon>
        <taxon>Actinomycetota</taxon>
        <taxon>Actinomycetes</taxon>
        <taxon>Propionibacteriales</taxon>
        <taxon>Nocardioidaceae</taxon>
        <taxon>Nocardioides</taxon>
    </lineage>
</organism>
<evidence type="ECO:0000313" key="2">
    <source>
        <dbReference type="EMBL" id="MBB6628878.1"/>
    </source>
</evidence>
<feature type="transmembrane region" description="Helical" evidence="1">
    <location>
        <begin position="62"/>
        <end position="86"/>
    </location>
</feature>
<protein>
    <submittedName>
        <fullName evidence="2">Uncharacterized protein</fullName>
    </submittedName>
</protein>